<name>A0A0A8L226_9SACH</name>
<proteinExistence type="predicted"/>
<dbReference type="InterPro" id="IPR002775">
    <property type="entry name" value="DNA/RNA-bd_Alba-like"/>
</dbReference>
<protein>
    <submittedName>
        <fullName evidence="2">WGS project CCBQ000000000 data, contig 00016</fullName>
    </submittedName>
</protein>
<dbReference type="EMBL" id="CCBQ010000012">
    <property type="protein sequence ID" value="CDO92271.1"/>
    <property type="molecule type" value="Genomic_DNA"/>
</dbReference>
<dbReference type="Pfam" id="PF01918">
    <property type="entry name" value="Alba"/>
    <property type="match status" value="1"/>
</dbReference>
<sequence>MTLTQLKYEGIELEGIDASNYVECSTYIKDKIIPETLRSAGWDSSSEKPIDSIMSYSKNSNIKQCVDQLVAKTPDSFAIVSYGIHIQKALSIIEIFKSTESGKPLHQFNKLDTFVEVKPGRNELLDRKVNVPILITIFSKQNIKTLTKFTKQS</sequence>
<gene>
    <name evidence="2" type="ORF">KLDO_g591</name>
</gene>
<reference evidence="2 3" key="1">
    <citation type="submission" date="2014-03" db="EMBL/GenBank/DDBJ databases">
        <title>The genome of Kluyveromyces dobzhanskii.</title>
        <authorList>
            <person name="Nystedt B."/>
            <person name="Astrom S."/>
        </authorList>
    </citation>
    <scope>NUCLEOTIDE SEQUENCE [LARGE SCALE GENOMIC DNA]</scope>
    <source>
        <strain evidence="2 3">CBS 2104</strain>
    </source>
</reference>
<evidence type="ECO:0000259" key="1">
    <source>
        <dbReference type="Pfam" id="PF01918"/>
    </source>
</evidence>
<accession>A0A0A8L226</accession>
<dbReference type="OrthoDB" id="4033941at2759"/>
<evidence type="ECO:0000313" key="3">
    <source>
        <dbReference type="Proteomes" id="UP000031516"/>
    </source>
</evidence>
<dbReference type="AlphaFoldDB" id="A0A0A8L226"/>
<dbReference type="GO" id="GO:0003676">
    <property type="term" value="F:nucleic acid binding"/>
    <property type="evidence" value="ECO:0007669"/>
    <property type="project" value="InterPro"/>
</dbReference>
<organism evidence="2 3">
    <name type="scientific">Kluyveromyces dobzhanskii CBS 2104</name>
    <dbReference type="NCBI Taxonomy" id="1427455"/>
    <lineage>
        <taxon>Eukaryota</taxon>
        <taxon>Fungi</taxon>
        <taxon>Dikarya</taxon>
        <taxon>Ascomycota</taxon>
        <taxon>Saccharomycotina</taxon>
        <taxon>Saccharomycetes</taxon>
        <taxon>Saccharomycetales</taxon>
        <taxon>Saccharomycetaceae</taxon>
        <taxon>Kluyveromyces</taxon>
    </lineage>
</organism>
<dbReference type="Proteomes" id="UP000031516">
    <property type="component" value="Unassembled WGS sequence"/>
</dbReference>
<feature type="domain" description="DNA/RNA-binding protein Alba-like" evidence="1">
    <location>
        <begin position="53"/>
        <end position="114"/>
    </location>
</feature>
<evidence type="ECO:0000313" key="2">
    <source>
        <dbReference type="EMBL" id="CDO92271.1"/>
    </source>
</evidence>
<keyword evidence="3" id="KW-1185">Reference proteome</keyword>
<comment type="caution">
    <text evidence="2">The sequence shown here is derived from an EMBL/GenBank/DDBJ whole genome shotgun (WGS) entry which is preliminary data.</text>
</comment>